<sequence>MVTGQEHVNIILVGLSMENENIRVFASTTLVSLDLLTQILLDCKARQLVLLTEVPMQANLASHQKQDDAIEKNKLRIPEVILKSLRTDTKGIEEVGLVAELVVLVVVGLVFSHSVSYVAKLLTWFKTAIIGATNHITPDMATLTNTSTYTSTSKVFMGNGELVSIANIGSFALLASPRILQLRNVLYVPTVCQNLHY</sequence>
<name>A0A9D3W6N4_9ROSI</name>
<evidence type="ECO:0000259" key="1">
    <source>
        <dbReference type="Pfam" id="PF22936"/>
    </source>
</evidence>
<organism evidence="2 3">
    <name type="scientific">Gossypium stocksii</name>
    <dbReference type="NCBI Taxonomy" id="47602"/>
    <lineage>
        <taxon>Eukaryota</taxon>
        <taxon>Viridiplantae</taxon>
        <taxon>Streptophyta</taxon>
        <taxon>Embryophyta</taxon>
        <taxon>Tracheophyta</taxon>
        <taxon>Spermatophyta</taxon>
        <taxon>Magnoliopsida</taxon>
        <taxon>eudicotyledons</taxon>
        <taxon>Gunneridae</taxon>
        <taxon>Pentapetalae</taxon>
        <taxon>rosids</taxon>
        <taxon>malvids</taxon>
        <taxon>Malvales</taxon>
        <taxon>Malvaceae</taxon>
        <taxon>Malvoideae</taxon>
        <taxon>Gossypium</taxon>
    </lineage>
</organism>
<dbReference type="InterPro" id="IPR054722">
    <property type="entry name" value="PolX-like_BBD"/>
</dbReference>
<keyword evidence="3" id="KW-1185">Reference proteome</keyword>
<accession>A0A9D3W6N4</accession>
<proteinExistence type="predicted"/>
<feature type="domain" description="Retrovirus-related Pol polyprotein from transposon TNT 1-94-like beta-barrel" evidence="1">
    <location>
        <begin position="131"/>
        <end position="195"/>
    </location>
</feature>
<protein>
    <recommendedName>
        <fullName evidence="1">Retrovirus-related Pol polyprotein from transposon TNT 1-94-like beta-barrel domain-containing protein</fullName>
    </recommendedName>
</protein>
<dbReference type="Pfam" id="PF22936">
    <property type="entry name" value="Pol_BBD"/>
    <property type="match status" value="1"/>
</dbReference>
<gene>
    <name evidence="2" type="ORF">J1N35_007449</name>
</gene>
<evidence type="ECO:0000313" key="2">
    <source>
        <dbReference type="EMBL" id="KAH1114071.1"/>
    </source>
</evidence>
<dbReference type="AlphaFoldDB" id="A0A9D3W6N4"/>
<reference evidence="2 3" key="1">
    <citation type="journal article" date="2021" name="Plant Biotechnol. J.">
        <title>Multi-omics assisted identification of the key and species-specific regulatory components of drought-tolerant mechanisms in Gossypium stocksii.</title>
        <authorList>
            <person name="Yu D."/>
            <person name="Ke L."/>
            <person name="Zhang D."/>
            <person name="Wu Y."/>
            <person name="Sun Y."/>
            <person name="Mei J."/>
            <person name="Sun J."/>
            <person name="Sun Y."/>
        </authorList>
    </citation>
    <scope>NUCLEOTIDE SEQUENCE [LARGE SCALE GENOMIC DNA]</scope>
    <source>
        <strain evidence="3">cv. E1</strain>
        <tissue evidence="2">Leaf</tissue>
    </source>
</reference>
<dbReference type="EMBL" id="JAIQCV010000003">
    <property type="protein sequence ID" value="KAH1114071.1"/>
    <property type="molecule type" value="Genomic_DNA"/>
</dbReference>
<dbReference type="Proteomes" id="UP000828251">
    <property type="component" value="Unassembled WGS sequence"/>
</dbReference>
<comment type="caution">
    <text evidence="2">The sequence shown here is derived from an EMBL/GenBank/DDBJ whole genome shotgun (WGS) entry which is preliminary data.</text>
</comment>
<evidence type="ECO:0000313" key="3">
    <source>
        <dbReference type="Proteomes" id="UP000828251"/>
    </source>
</evidence>